<evidence type="ECO:0000259" key="7">
    <source>
        <dbReference type="Pfam" id="PF02770"/>
    </source>
</evidence>
<comment type="similarity">
    <text evidence="2">Belongs to the acyl-CoA dehydrogenase family.</text>
</comment>
<dbReference type="Pfam" id="PF00441">
    <property type="entry name" value="Acyl-CoA_dh_1"/>
    <property type="match status" value="1"/>
</dbReference>
<dbReference type="Pfam" id="PF02770">
    <property type="entry name" value="Acyl-CoA_dh_M"/>
    <property type="match status" value="1"/>
</dbReference>
<dbReference type="InterPro" id="IPR052161">
    <property type="entry name" value="Mycobact_Acyl-CoA_DH"/>
</dbReference>
<dbReference type="InterPro" id="IPR006091">
    <property type="entry name" value="Acyl-CoA_Oxase/DH_mid-dom"/>
</dbReference>
<dbReference type="PANTHER" id="PTHR43292">
    <property type="entry name" value="ACYL-COA DEHYDROGENASE"/>
    <property type="match status" value="1"/>
</dbReference>
<evidence type="ECO:0000259" key="6">
    <source>
        <dbReference type="Pfam" id="PF00441"/>
    </source>
</evidence>
<evidence type="ECO:0000256" key="5">
    <source>
        <dbReference type="ARBA" id="ARBA00023002"/>
    </source>
</evidence>
<dbReference type="FunFam" id="2.40.110.10:FF:000011">
    <property type="entry name" value="Acyl-CoA dehydrogenase FadE34"/>
    <property type="match status" value="1"/>
</dbReference>
<keyword evidence="5" id="KW-0560">Oxidoreductase</keyword>
<evidence type="ECO:0000256" key="2">
    <source>
        <dbReference type="ARBA" id="ARBA00009347"/>
    </source>
</evidence>
<keyword evidence="3" id="KW-0285">Flavoprotein</keyword>
<sequence>MTTAIETPAELEEFRVKVRDWFSSNAQREDAQAGGEAGEVEEGETEDFLVVARNFQNKLYDSGLSGLAWPKEYGGQSLTMNHQRVFNEEASGYVMPSTPFMVTLGMCAPTILQYGTEEQRKRHIGPMLRGDEIWCQLFSEPGAGSDVAGLTTKAVRDGDEWVINGQKVWTSGAHYSNFGLIVTRTNPDVPKHKGITMFIVDMKAPGVTVRPLRQMSGASGFNEVFFDNVRLPATALVGEVDQGWTAAIGTLMNERVSIGAGGGGLGRGTGTVQFDRLAELATHTGAITDPVTRNELATIWVKERTLAILGDRMRASLKSGNAPGPEGSIAKLAGSELGSRVADMAMDLLAESGQAWTNDDEESLRWATNLLGSPGGAIAGGTPEIMRNILGERSLGLPKEPQLDRDMPFKEIRAN</sequence>
<dbReference type="InterPro" id="IPR009075">
    <property type="entry name" value="AcylCo_DH/oxidase_C"/>
</dbReference>
<evidence type="ECO:0000256" key="3">
    <source>
        <dbReference type="ARBA" id="ARBA00022630"/>
    </source>
</evidence>
<organism evidence="9">
    <name type="scientific">freshwater metagenome</name>
    <dbReference type="NCBI Taxonomy" id="449393"/>
    <lineage>
        <taxon>unclassified sequences</taxon>
        <taxon>metagenomes</taxon>
        <taxon>ecological metagenomes</taxon>
    </lineage>
</organism>
<keyword evidence="4" id="KW-0274">FAD</keyword>
<dbReference type="GO" id="GO:0016627">
    <property type="term" value="F:oxidoreductase activity, acting on the CH-CH group of donors"/>
    <property type="evidence" value="ECO:0007669"/>
    <property type="project" value="InterPro"/>
</dbReference>
<evidence type="ECO:0000259" key="8">
    <source>
        <dbReference type="Pfam" id="PF02771"/>
    </source>
</evidence>
<dbReference type="InterPro" id="IPR046373">
    <property type="entry name" value="Acyl-CoA_Oxase/DH_mid-dom_sf"/>
</dbReference>
<dbReference type="Gene3D" id="1.10.540.10">
    <property type="entry name" value="Acyl-CoA dehydrogenase/oxidase, N-terminal domain"/>
    <property type="match status" value="1"/>
</dbReference>
<feature type="domain" description="Acyl-CoA dehydrogenase/oxidase N-terminal" evidence="8">
    <location>
        <begin position="11"/>
        <end position="131"/>
    </location>
</feature>
<dbReference type="InterPro" id="IPR036250">
    <property type="entry name" value="AcylCo_DH-like_C"/>
</dbReference>
<accession>A0A6J6HXV0</accession>
<dbReference type="SUPFAM" id="SSF47203">
    <property type="entry name" value="Acyl-CoA dehydrogenase C-terminal domain-like"/>
    <property type="match status" value="1"/>
</dbReference>
<reference evidence="9" key="1">
    <citation type="submission" date="2020-05" db="EMBL/GenBank/DDBJ databases">
        <authorList>
            <person name="Chiriac C."/>
            <person name="Salcher M."/>
            <person name="Ghai R."/>
            <person name="Kavagutti S V."/>
        </authorList>
    </citation>
    <scope>NUCLEOTIDE SEQUENCE</scope>
</reference>
<dbReference type="InterPro" id="IPR009100">
    <property type="entry name" value="AcylCoA_DH/oxidase_NM_dom_sf"/>
</dbReference>
<evidence type="ECO:0000313" key="9">
    <source>
        <dbReference type="EMBL" id="CAB4618812.1"/>
    </source>
</evidence>
<gene>
    <name evidence="9" type="ORF">UFOPK1908_00594</name>
</gene>
<dbReference type="SUPFAM" id="SSF56645">
    <property type="entry name" value="Acyl-CoA dehydrogenase NM domain-like"/>
    <property type="match status" value="1"/>
</dbReference>
<feature type="domain" description="Acyl-CoA oxidase/dehydrogenase middle" evidence="7">
    <location>
        <begin position="135"/>
        <end position="229"/>
    </location>
</feature>
<dbReference type="InterPro" id="IPR037069">
    <property type="entry name" value="AcylCoA_DH/ox_N_sf"/>
</dbReference>
<dbReference type="GO" id="GO:0050660">
    <property type="term" value="F:flavin adenine dinucleotide binding"/>
    <property type="evidence" value="ECO:0007669"/>
    <property type="project" value="InterPro"/>
</dbReference>
<proteinExistence type="inferred from homology"/>
<dbReference type="InterPro" id="IPR013786">
    <property type="entry name" value="AcylCoA_DH/ox_N"/>
</dbReference>
<dbReference type="Pfam" id="PF02771">
    <property type="entry name" value="Acyl-CoA_dh_N"/>
    <property type="match status" value="1"/>
</dbReference>
<dbReference type="Gene3D" id="1.20.140.10">
    <property type="entry name" value="Butyryl-CoA Dehydrogenase, subunit A, domain 3"/>
    <property type="match status" value="1"/>
</dbReference>
<dbReference type="EMBL" id="CAEZVB010000019">
    <property type="protein sequence ID" value="CAB4618812.1"/>
    <property type="molecule type" value="Genomic_DNA"/>
</dbReference>
<dbReference type="Gene3D" id="2.40.110.10">
    <property type="entry name" value="Butyryl-CoA Dehydrogenase, subunit A, domain 2"/>
    <property type="match status" value="1"/>
</dbReference>
<dbReference type="PANTHER" id="PTHR43292:SF4">
    <property type="entry name" value="ACYL-COA DEHYDROGENASE FADE34"/>
    <property type="match status" value="1"/>
</dbReference>
<comment type="cofactor">
    <cofactor evidence="1">
        <name>FAD</name>
        <dbReference type="ChEBI" id="CHEBI:57692"/>
    </cofactor>
</comment>
<dbReference type="AlphaFoldDB" id="A0A6J6HXV0"/>
<name>A0A6J6HXV0_9ZZZZ</name>
<feature type="domain" description="Acyl-CoA dehydrogenase/oxidase C-terminal" evidence="6">
    <location>
        <begin position="241"/>
        <end position="394"/>
    </location>
</feature>
<protein>
    <submittedName>
        <fullName evidence="9">Unannotated protein</fullName>
    </submittedName>
</protein>
<evidence type="ECO:0000256" key="4">
    <source>
        <dbReference type="ARBA" id="ARBA00022827"/>
    </source>
</evidence>
<evidence type="ECO:0000256" key="1">
    <source>
        <dbReference type="ARBA" id="ARBA00001974"/>
    </source>
</evidence>
<dbReference type="GO" id="GO:0005886">
    <property type="term" value="C:plasma membrane"/>
    <property type="evidence" value="ECO:0007669"/>
    <property type="project" value="TreeGrafter"/>
</dbReference>